<name>A0A7W8G0U7_9GAMM</name>
<sequence length="165" mass="17675">MKQTDSRITVARQPAPRQRGSVLFLAMMLLIVLSLLALSVATVTGLQERMASTYRSEHLAFQHAEARLRATERTIVDETDPCHAGDPDPSTAWIDAPPASGTEHYRNMGRGPTARAFGWRGSSKAGSPALVGDIRCAYFEVSAIDFDVPGGDSTAAAVTTSVFVP</sequence>
<keyword evidence="5" id="KW-1185">Reference proteome</keyword>
<feature type="transmembrane region" description="Helical" evidence="2">
    <location>
        <begin position="21"/>
        <end position="46"/>
    </location>
</feature>
<accession>A0A7W8G0U7</accession>
<dbReference type="Pfam" id="PF14341">
    <property type="entry name" value="PilX_N"/>
    <property type="match status" value="1"/>
</dbReference>
<evidence type="ECO:0000256" key="2">
    <source>
        <dbReference type="SAM" id="Phobius"/>
    </source>
</evidence>
<keyword evidence="2" id="KW-0812">Transmembrane</keyword>
<feature type="region of interest" description="Disordered" evidence="1">
    <location>
        <begin position="78"/>
        <end position="107"/>
    </location>
</feature>
<evidence type="ECO:0000313" key="4">
    <source>
        <dbReference type="EMBL" id="MBB5208148.1"/>
    </source>
</evidence>
<evidence type="ECO:0000256" key="1">
    <source>
        <dbReference type="SAM" id="MobiDB-lite"/>
    </source>
</evidence>
<organism evidence="4 5">
    <name type="scientific">Chiayiivirga flava</name>
    <dbReference type="NCBI Taxonomy" id="659595"/>
    <lineage>
        <taxon>Bacteria</taxon>
        <taxon>Pseudomonadati</taxon>
        <taxon>Pseudomonadota</taxon>
        <taxon>Gammaproteobacteria</taxon>
        <taxon>Lysobacterales</taxon>
        <taxon>Lysobacteraceae</taxon>
        <taxon>Chiayiivirga</taxon>
    </lineage>
</organism>
<feature type="domain" description="Type 4 fimbrial biogenesis protein PilX N-terminal" evidence="3">
    <location>
        <begin position="19"/>
        <end position="69"/>
    </location>
</feature>
<keyword evidence="2" id="KW-1133">Transmembrane helix</keyword>
<evidence type="ECO:0000259" key="3">
    <source>
        <dbReference type="Pfam" id="PF14341"/>
    </source>
</evidence>
<reference evidence="4 5" key="1">
    <citation type="submission" date="2020-08" db="EMBL/GenBank/DDBJ databases">
        <title>Genomic Encyclopedia of Type Strains, Phase IV (KMG-IV): sequencing the most valuable type-strain genomes for metagenomic binning, comparative biology and taxonomic classification.</title>
        <authorList>
            <person name="Goeker M."/>
        </authorList>
    </citation>
    <scope>NUCLEOTIDE SEQUENCE [LARGE SCALE GENOMIC DNA]</scope>
    <source>
        <strain evidence="4 5">DSM 24163</strain>
    </source>
</reference>
<keyword evidence="2" id="KW-0472">Membrane</keyword>
<dbReference type="EMBL" id="JACHHP010000002">
    <property type="protein sequence ID" value="MBB5208148.1"/>
    <property type="molecule type" value="Genomic_DNA"/>
</dbReference>
<protein>
    <submittedName>
        <fullName evidence="4">Tfp pilus assembly protein PilX</fullName>
    </submittedName>
</protein>
<proteinExistence type="predicted"/>
<evidence type="ECO:0000313" key="5">
    <source>
        <dbReference type="Proteomes" id="UP000521199"/>
    </source>
</evidence>
<dbReference type="Proteomes" id="UP000521199">
    <property type="component" value="Unassembled WGS sequence"/>
</dbReference>
<dbReference type="AlphaFoldDB" id="A0A7W8G0U7"/>
<comment type="caution">
    <text evidence="4">The sequence shown here is derived from an EMBL/GenBank/DDBJ whole genome shotgun (WGS) entry which is preliminary data.</text>
</comment>
<gene>
    <name evidence="4" type="ORF">HNQ52_001677</name>
</gene>
<dbReference type="InterPro" id="IPR025746">
    <property type="entry name" value="PilX_N_dom"/>
</dbReference>
<dbReference type="RefSeq" id="WP_183960647.1">
    <property type="nucleotide sequence ID" value="NZ_JACHHP010000002.1"/>
</dbReference>